<dbReference type="EMBL" id="JBBPBF010000021">
    <property type="protein sequence ID" value="KAK7609850.1"/>
    <property type="molecule type" value="Genomic_DNA"/>
</dbReference>
<evidence type="ECO:0000256" key="1">
    <source>
        <dbReference type="SAM" id="MobiDB-lite"/>
    </source>
</evidence>
<accession>A0ABR1N6C4</accession>
<reference evidence="2 3" key="1">
    <citation type="submission" date="2024-04" db="EMBL/GenBank/DDBJ databases">
        <title>Phyllosticta paracitricarpa is synonymous to the EU quarantine fungus P. citricarpa based on phylogenomic analyses.</title>
        <authorList>
            <consortium name="Lawrence Berkeley National Laboratory"/>
            <person name="Van ingen-buijs V.A."/>
            <person name="Van westerhoven A.C."/>
            <person name="Haridas S."/>
            <person name="Skiadas P."/>
            <person name="Martin F."/>
            <person name="Groenewald J.Z."/>
            <person name="Crous P.W."/>
            <person name="Seidl M.F."/>
        </authorList>
    </citation>
    <scope>NUCLEOTIDE SEQUENCE [LARGE SCALE GENOMIC DNA]</scope>
    <source>
        <strain evidence="2 3">CBS 141358</strain>
    </source>
</reference>
<comment type="caution">
    <text evidence="2">The sequence shown here is derived from an EMBL/GenBank/DDBJ whole genome shotgun (WGS) entry which is preliminary data.</text>
</comment>
<feature type="compositionally biased region" description="Acidic residues" evidence="1">
    <location>
        <begin position="92"/>
        <end position="103"/>
    </location>
</feature>
<evidence type="ECO:0000313" key="2">
    <source>
        <dbReference type="EMBL" id="KAK7609850.1"/>
    </source>
</evidence>
<keyword evidence="3" id="KW-1185">Reference proteome</keyword>
<proteinExistence type="predicted"/>
<protein>
    <submittedName>
        <fullName evidence="2">Uncharacterized protein</fullName>
    </submittedName>
</protein>
<feature type="region of interest" description="Disordered" evidence="1">
    <location>
        <begin position="80"/>
        <end position="232"/>
    </location>
</feature>
<organism evidence="2 3">
    <name type="scientific">Phyllosticta paracitricarpa</name>
    <dbReference type="NCBI Taxonomy" id="2016321"/>
    <lineage>
        <taxon>Eukaryota</taxon>
        <taxon>Fungi</taxon>
        <taxon>Dikarya</taxon>
        <taxon>Ascomycota</taxon>
        <taxon>Pezizomycotina</taxon>
        <taxon>Dothideomycetes</taxon>
        <taxon>Dothideomycetes incertae sedis</taxon>
        <taxon>Botryosphaeriales</taxon>
        <taxon>Phyllostictaceae</taxon>
        <taxon>Phyllosticta</taxon>
    </lineage>
</organism>
<dbReference type="Proteomes" id="UP001367316">
    <property type="component" value="Unassembled WGS sequence"/>
</dbReference>
<evidence type="ECO:0000313" key="3">
    <source>
        <dbReference type="Proteomes" id="UP001367316"/>
    </source>
</evidence>
<feature type="compositionally biased region" description="Basic and acidic residues" evidence="1">
    <location>
        <begin position="209"/>
        <end position="232"/>
    </location>
</feature>
<name>A0ABR1N6C4_9PEZI</name>
<sequence>MPKKSAAATPECPLNDREVQVVVAALRALKAKPILDTDAMAQELANTNPRSGRERLCKIMKKIGNDPVNLPTSEIGATTAKLAARKKRAEEYTTEEAAQDEQMPDALPPRRRSRSLKTILSSDDGEEGGVPVDGLNTHPIPTASKPSEPKWAIEGGSTLKDLNISPVPSASERNKSKSADDDDDDDEGGVSLAQLSLDGFSHKRAASAEPEHSPRPSKRSDMAPHTDFDEFN</sequence>
<gene>
    <name evidence="2" type="ORF">JOL62DRAFT_613132</name>
</gene>